<dbReference type="SUPFAM" id="SSF53335">
    <property type="entry name" value="S-adenosyl-L-methionine-dependent methyltransferases"/>
    <property type="match status" value="1"/>
</dbReference>
<keyword evidence="5 7" id="KW-0949">S-adenosyl-L-methionine</keyword>
<dbReference type="RefSeq" id="WP_014254255.1">
    <property type="nucleotide sequence ID" value="NC_016627.1"/>
</dbReference>
<keyword evidence="9" id="KW-1185">Reference proteome</keyword>
<dbReference type="GO" id="GO:0008176">
    <property type="term" value="F:tRNA (guanine(46)-N7)-methyltransferase activity"/>
    <property type="evidence" value="ECO:0007669"/>
    <property type="project" value="UniProtKB-UniRule"/>
</dbReference>
<dbReference type="InterPro" id="IPR055361">
    <property type="entry name" value="tRNA_methyltr_TrmB_bact"/>
</dbReference>
<comment type="catalytic activity">
    <reaction evidence="1 7">
        <text>guanosine(46) in tRNA + S-adenosyl-L-methionine = N(7)-methylguanosine(46) in tRNA + S-adenosyl-L-homocysteine</text>
        <dbReference type="Rhea" id="RHEA:42708"/>
        <dbReference type="Rhea" id="RHEA-COMP:10188"/>
        <dbReference type="Rhea" id="RHEA-COMP:10189"/>
        <dbReference type="ChEBI" id="CHEBI:57856"/>
        <dbReference type="ChEBI" id="CHEBI:59789"/>
        <dbReference type="ChEBI" id="CHEBI:74269"/>
        <dbReference type="ChEBI" id="CHEBI:74480"/>
        <dbReference type="EC" id="2.1.1.33"/>
    </reaction>
</comment>
<dbReference type="PROSITE" id="PS51625">
    <property type="entry name" value="SAM_MT_TRMB"/>
    <property type="match status" value="1"/>
</dbReference>
<evidence type="ECO:0000256" key="7">
    <source>
        <dbReference type="HAMAP-Rule" id="MF_01057"/>
    </source>
</evidence>
<comment type="caution">
    <text evidence="7">Lacks conserved residue(s) required for the propagation of feature annotation.</text>
</comment>
<keyword evidence="6 7" id="KW-0819">tRNA processing</keyword>
<dbReference type="InterPro" id="IPR003358">
    <property type="entry name" value="tRNA_(Gua-N-7)_MeTrfase_Trmb"/>
</dbReference>
<proteinExistence type="inferred from homology"/>
<evidence type="ECO:0000256" key="3">
    <source>
        <dbReference type="ARBA" id="ARBA00022603"/>
    </source>
</evidence>
<comment type="pathway">
    <text evidence="7">tRNA modification; N(7)-methylguanine-tRNA biosynthesis.</text>
</comment>
<accession>G8LWY5</accession>
<dbReference type="PANTHER" id="PTHR23417:SF14">
    <property type="entry name" value="PENTACOTRIPEPTIDE-REPEAT REGION OF PRORP DOMAIN-CONTAINING PROTEIN"/>
    <property type="match status" value="1"/>
</dbReference>
<feature type="binding site" evidence="7">
    <location>
        <position position="101"/>
    </location>
    <ligand>
        <name>S-adenosyl-L-methionine</name>
        <dbReference type="ChEBI" id="CHEBI:59789"/>
    </ligand>
</feature>
<comment type="function">
    <text evidence="2 7">Catalyzes the formation of N(7)-methylguanine at position 46 (m7G46) in tRNA.</text>
</comment>
<dbReference type="EMBL" id="CP003065">
    <property type="protein sequence ID" value="AEV67637.1"/>
    <property type="molecule type" value="Genomic_DNA"/>
</dbReference>
<evidence type="ECO:0000313" key="9">
    <source>
        <dbReference type="Proteomes" id="UP000005435"/>
    </source>
</evidence>
<reference evidence="9" key="1">
    <citation type="submission" date="2011-12" db="EMBL/GenBank/DDBJ databases">
        <title>Complete sequence of Clostridium clariflavum DSM 19732.</title>
        <authorList>
            <consortium name="US DOE Joint Genome Institute"/>
            <person name="Lucas S."/>
            <person name="Han J."/>
            <person name="Lapidus A."/>
            <person name="Cheng J.-F."/>
            <person name="Goodwin L."/>
            <person name="Pitluck S."/>
            <person name="Peters L."/>
            <person name="Teshima H."/>
            <person name="Detter J.C."/>
            <person name="Han C."/>
            <person name="Tapia R."/>
            <person name="Land M."/>
            <person name="Hauser L."/>
            <person name="Kyrpides N."/>
            <person name="Ivanova N."/>
            <person name="Pagani I."/>
            <person name="Kitzmiller T."/>
            <person name="Lynd L."/>
            <person name="Izquierdo J."/>
            <person name="Woyke T."/>
        </authorList>
    </citation>
    <scope>NUCLEOTIDE SEQUENCE [LARGE SCALE GENOMIC DNA]</scope>
    <source>
        <strain evidence="9">DSM 19732 / NBRC 101661 / EBR45</strain>
    </source>
</reference>
<evidence type="ECO:0000256" key="4">
    <source>
        <dbReference type="ARBA" id="ARBA00022679"/>
    </source>
</evidence>
<dbReference type="Proteomes" id="UP000005435">
    <property type="component" value="Chromosome"/>
</dbReference>
<reference evidence="8 9" key="2">
    <citation type="journal article" date="2012" name="Stand. Genomic Sci.">
        <title>Complete Genome Sequence of Clostridium clariflavum DSM 19732.</title>
        <authorList>
            <person name="Izquierdo J.A."/>
            <person name="Goodwin L."/>
            <person name="Davenport K.W."/>
            <person name="Teshima H."/>
            <person name="Bruce D."/>
            <person name="Detter C."/>
            <person name="Tapia R."/>
            <person name="Han S."/>
            <person name="Land M."/>
            <person name="Hauser L."/>
            <person name="Jeffries C.D."/>
            <person name="Han J."/>
            <person name="Pitluck S."/>
            <person name="Nolan M."/>
            <person name="Chen A."/>
            <person name="Huntemann M."/>
            <person name="Mavromatis K."/>
            <person name="Mikhailova N."/>
            <person name="Liolios K."/>
            <person name="Woyke T."/>
            <person name="Lynd L.R."/>
        </authorList>
    </citation>
    <scope>NUCLEOTIDE SEQUENCE [LARGE SCALE GENOMIC DNA]</scope>
    <source>
        <strain evidence="9">DSM 19732 / NBRC 101661 / EBR45</strain>
    </source>
</reference>
<dbReference type="Gene3D" id="3.40.50.150">
    <property type="entry name" value="Vaccinia Virus protein VP39"/>
    <property type="match status" value="1"/>
</dbReference>
<evidence type="ECO:0000313" key="8">
    <source>
        <dbReference type="EMBL" id="AEV67637.1"/>
    </source>
</evidence>
<name>G8LWY5_ACECE</name>
<dbReference type="PANTHER" id="PTHR23417">
    <property type="entry name" value="3-DEOXY-D-MANNO-OCTULOSONIC-ACID TRANSFERASE/TRNA GUANINE-N 7 - -METHYLTRANSFERASE"/>
    <property type="match status" value="1"/>
</dbReference>
<dbReference type="UniPathway" id="UPA00989"/>
<keyword evidence="3 7" id="KW-0489">Methyltransferase</keyword>
<comment type="similarity">
    <text evidence="7">Belongs to the class I-like SAM-binding methyltransferase superfamily. TrmB family.</text>
</comment>
<dbReference type="Pfam" id="PF02390">
    <property type="entry name" value="Methyltransf_4"/>
    <property type="match status" value="1"/>
</dbReference>
<dbReference type="HOGENOM" id="CLU_050910_2_1_9"/>
<feature type="binding site" evidence="7">
    <location>
        <position position="43"/>
    </location>
    <ligand>
        <name>S-adenosyl-L-methionine</name>
        <dbReference type="ChEBI" id="CHEBI:59789"/>
    </ligand>
</feature>
<evidence type="ECO:0000256" key="5">
    <source>
        <dbReference type="ARBA" id="ARBA00022691"/>
    </source>
</evidence>
<dbReference type="eggNOG" id="COG0220">
    <property type="taxonomic scope" value="Bacteria"/>
</dbReference>
<dbReference type="HAMAP" id="MF_01057">
    <property type="entry name" value="tRNA_methyltr_TrmB"/>
    <property type="match status" value="1"/>
</dbReference>
<dbReference type="NCBIfam" id="TIGR00091">
    <property type="entry name" value="tRNA (guanosine(46)-N7)-methyltransferase TrmB"/>
    <property type="match status" value="1"/>
</dbReference>
<gene>
    <name evidence="7" type="primary">trmB</name>
    <name evidence="8" type="ordered locus">Clocl_0959</name>
</gene>
<feature type="binding site" evidence="7">
    <location>
        <position position="160"/>
    </location>
    <ligand>
        <name>substrate</name>
    </ligand>
</feature>
<feature type="binding site" evidence="7">
    <location>
        <position position="124"/>
    </location>
    <ligand>
        <name>S-adenosyl-L-methionine</name>
        <dbReference type="ChEBI" id="CHEBI:59789"/>
    </ligand>
</feature>
<organism evidence="8 9">
    <name type="scientific">Acetivibrio clariflavus (strain DSM 19732 / NBRC 101661 / EBR45)</name>
    <name type="common">Clostridium clariflavum</name>
    <dbReference type="NCBI Taxonomy" id="720554"/>
    <lineage>
        <taxon>Bacteria</taxon>
        <taxon>Bacillati</taxon>
        <taxon>Bacillota</taxon>
        <taxon>Clostridia</taxon>
        <taxon>Eubacteriales</taxon>
        <taxon>Oscillospiraceae</taxon>
        <taxon>Acetivibrio</taxon>
    </lineage>
</organism>
<keyword evidence="4 7" id="KW-0808">Transferase</keyword>
<dbReference type="STRING" id="720554.Clocl_0959"/>
<protein>
    <recommendedName>
        <fullName evidence="7">tRNA (guanine-N(7)-)-methyltransferase</fullName>
        <ecNumber evidence="7">2.1.1.33</ecNumber>
    </recommendedName>
    <alternativeName>
        <fullName evidence="7">tRNA (guanine(46)-N(7))-methyltransferase</fullName>
    </alternativeName>
    <alternativeName>
        <fullName evidence="7">tRNA(m7G46)-methyltransferase</fullName>
    </alternativeName>
</protein>
<dbReference type="AlphaFoldDB" id="G8LWY5"/>
<dbReference type="NCBIfam" id="NF001080">
    <property type="entry name" value="PRK00121.2-2"/>
    <property type="match status" value="1"/>
</dbReference>
<feature type="binding site" evidence="7">
    <location>
        <position position="128"/>
    </location>
    <ligand>
        <name>substrate</name>
    </ligand>
</feature>
<dbReference type="CDD" id="cd02440">
    <property type="entry name" value="AdoMet_MTases"/>
    <property type="match status" value="1"/>
</dbReference>
<evidence type="ECO:0000256" key="1">
    <source>
        <dbReference type="ARBA" id="ARBA00000142"/>
    </source>
</evidence>
<dbReference type="EC" id="2.1.1.33" evidence="7"/>
<dbReference type="GO" id="GO:0043527">
    <property type="term" value="C:tRNA methyltransferase complex"/>
    <property type="evidence" value="ECO:0007669"/>
    <property type="project" value="TreeGrafter"/>
</dbReference>
<dbReference type="OrthoDB" id="9802090at2"/>
<dbReference type="InterPro" id="IPR029063">
    <property type="entry name" value="SAM-dependent_MTases_sf"/>
</dbReference>
<evidence type="ECO:0000256" key="6">
    <source>
        <dbReference type="ARBA" id="ARBA00022694"/>
    </source>
</evidence>
<sequence length="223" mass="26022">MRLRKKPWARPELEACEFFVKNPKEYKGKWQSVFGNSNEIWLELGCGKGGFISKLASSNPDKNFIAIDIKDEVLVLAKRKIEDEYARANLNPSNIRLMAHEIMLIHQILDHNDVINRIFINFCNPWPKNSHVARRLTHPNQLNQYKVFLAPHGQIWFKTDNDILFNASVKYFQQCDFKITFITEDLHASNFEQNIVTEHEQMFTEQGLKIKFLIAEKTVSAVT</sequence>
<dbReference type="KEGG" id="ccl:Clocl_0959"/>
<feature type="binding site" evidence="7">
    <location>
        <position position="68"/>
    </location>
    <ligand>
        <name>S-adenosyl-L-methionine</name>
        <dbReference type="ChEBI" id="CHEBI:59789"/>
    </ligand>
</feature>
<evidence type="ECO:0000256" key="2">
    <source>
        <dbReference type="ARBA" id="ARBA00003015"/>
    </source>
</evidence>